<keyword evidence="5" id="KW-0472">Membrane</keyword>
<evidence type="ECO:0000313" key="6">
    <source>
        <dbReference type="EMBL" id="KAG0289432.1"/>
    </source>
</evidence>
<comment type="caution">
    <text evidence="6">The sequence shown here is derived from an EMBL/GenBank/DDBJ whole genome shotgun (WGS) entry which is preliminary data.</text>
</comment>
<feature type="region of interest" description="Disordered" evidence="4">
    <location>
        <begin position="927"/>
        <end position="946"/>
    </location>
</feature>
<comment type="subcellular location">
    <subcellularLocation>
        <location evidence="1">Virion</location>
    </subcellularLocation>
</comment>
<evidence type="ECO:0000313" key="7">
    <source>
        <dbReference type="Proteomes" id="UP001194696"/>
    </source>
</evidence>
<evidence type="ECO:0000256" key="4">
    <source>
        <dbReference type="SAM" id="MobiDB-lite"/>
    </source>
</evidence>
<keyword evidence="5" id="KW-1133">Transmembrane helix</keyword>
<evidence type="ECO:0000256" key="5">
    <source>
        <dbReference type="SAM" id="Phobius"/>
    </source>
</evidence>
<sequence length="1071" mass="117104">MYTIRESTVGEVLASADKLLSAHWDEIASNKPLMVIKPDAQRYQMMEAAGSLFLLAAFDTDNRMVGYSVNFIMNHLHFADLRTASNDLLFVEKAHRRFEMGLAAAAAVAAVASVAGVGYGIHSGERAASAQKEAQKQAIRQSEAQAKAADQAENRANRKRPNGATFLSEMSQAGKTGGSSTMLTGPQGIDPSSLKLGKTTLLGITGTQSLRILAAGMMSGMTSPARPWFKLGTSDQDLMKYAPVKIWLNAVTKLMLQVFHRSNTYRALHTIYEEMGAFGTAASIVVPDFDNVIHHHLLTVGEYCIATNWKGEVTTLYREFQKTVGEVVTEFGIEHVSRAVKNLYDKGRLDSWVTIIHAIEPRTDRDTSKLDNGNMQWKSVYFEPSADSGKTLRESGFQQFPVLAPRWGVSGGDVYGSSPGMDALGDIKQLQHQQLRKAQGIDYQTRPPVQVPTAMKGHEADFLPGGITYVDMAGPGSGIRPTFESRIDLSHLLTDIQDVRQRIGSAFYADMFLMLSSSSNPNMTATEVAERHEEKLLMIGPVTERVKNELLDPMVEITFSNIVASGILPPPPQELEGHNLNIELIGILAQAQRAVGVNSIDRFTGGLAMVAQAKPEALDKFDADKWVDTYAESLGVDPNIIVSDDQVHALRQQRAQQQQAMQQAAMLSQGADVAQKLASASTGEPNALTNLAQAVGGGAEHTEPDVTESGQQAADEGAPEKYEFTQPDGQQFDSAVLAAYSEIAKELKLPQAHAQKDAKGDIQDIIELLAETNLLLQDMVTVEANEGSTHLTTMRTGLPTAAFRKLYQGVQPSKSTTKQVRDATGTAEAWSEIDAKLVQLAGSDGAKLRLTEATAFLEALNQAMSQRVFYGNTVTDPEEFLGLAPRFSSLTAENGQQIVDAGGKGSDNTSIWFVVWGERTAHGLYPKGSKAGLQREDKGKQTRNDGSGGLYDVWREKFSWDLGLSVRDWRYVSRIANVDVKDMQKGDVDLYDFMRNAYYKLHQRQVSGGRAAIYANRDVLETLDALATNSGSRDSFVRLKPIEIEGKEILTYRGIPIRETDALLNTETRVL</sequence>
<name>A0ABQ7K166_9FUNG</name>
<reference evidence="6 7" key="1">
    <citation type="journal article" date="2020" name="Fungal Divers.">
        <title>Resolving the Mortierellaceae phylogeny through synthesis of multi-gene phylogenetics and phylogenomics.</title>
        <authorList>
            <person name="Vandepol N."/>
            <person name="Liber J."/>
            <person name="Desiro A."/>
            <person name="Na H."/>
            <person name="Kennedy M."/>
            <person name="Barry K."/>
            <person name="Grigoriev I.V."/>
            <person name="Miller A.N."/>
            <person name="O'Donnell K."/>
            <person name="Stajich J.E."/>
            <person name="Bonito G."/>
        </authorList>
    </citation>
    <scope>NUCLEOTIDE SEQUENCE [LARGE SCALE GENOMIC DNA]</scope>
    <source>
        <strain evidence="6 7">AD045</strain>
    </source>
</reference>
<keyword evidence="3" id="KW-0231">Viral genome packaging</keyword>
<proteinExistence type="predicted"/>
<feature type="transmembrane region" description="Helical" evidence="5">
    <location>
        <begin position="102"/>
        <end position="121"/>
    </location>
</feature>
<keyword evidence="5" id="KW-0812">Transmembrane</keyword>
<feature type="region of interest" description="Disordered" evidence="4">
    <location>
        <begin position="696"/>
        <end position="719"/>
    </location>
</feature>
<organism evidence="6 7">
    <name type="scientific">Linnemannia gamsii</name>
    <dbReference type="NCBI Taxonomy" id="64522"/>
    <lineage>
        <taxon>Eukaryota</taxon>
        <taxon>Fungi</taxon>
        <taxon>Fungi incertae sedis</taxon>
        <taxon>Mucoromycota</taxon>
        <taxon>Mortierellomycotina</taxon>
        <taxon>Mortierellomycetes</taxon>
        <taxon>Mortierellales</taxon>
        <taxon>Mortierellaceae</taxon>
        <taxon>Linnemannia</taxon>
    </lineage>
</organism>
<feature type="region of interest" description="Disordered" evidence="4">
    <location>
        <begin position="130"/>
        <end position="165"/>
    </location>
</feature>
<evidence type="ECO:0000256" key="2">
    <source>
        <dbReference type="ARBA" id="ARBA00022612"/>
    </source>
</evidence>
<accession>A0ABQ7K166</accession>
<dbReference type="Proteomes" id="UP001194696">
    <property type="component" value="Unassembled WGS sequence"/>
</dbReference>
<dbReference type="NCBIfam" id="NF045672">
    <property type="entry name" value="MCP_gp7_epsi_15"/>
    <property type="match status" value="1"/>
</dbReference>
<keyword evidence="7" id="KW-1185">Reference proteome</keyword>
<evidence type="ECO:0000256" key="1">
    <source>
        <dbReference type="ARBA" id="ARBA00004328"/>
    </source>
</evidence>
<keyword evidence="2" id="KW-1188">Viral release from host cell</keyword>
<protein>
    <submittedName>
        <fullName evidence="6">Uncharacterized protein</fullName>
    </submittedName>
</protein>
<gene>
    <name evidence="6" type="ORF">BGZ96_007006</name>
</gene>
<dbReference type="InterPro" id="IPR020991">
    <property type="entry name" value="Connector_podovirus"/>
</dbReference>
<evidence type="ECO:0000256" key="3">
    <source>
        <dbReference type="ARBA" id="ARBA00023219"/>
    </source>
</evidence>
<dbReference type="Pfam" id="PF20911">
    <property type="entry name" value="GP7"/>
    <property type="match status" value="1"/>
</dbReference>
<dbReference type="Pfam" id="PF12236">
    <property type="entry name" value="Head-tail_con"/>
    <property type="match status" value="1"/>
</dbReference>
<feature type="compositionally biased region" description="Basic and acidic residues" evidence="4">
    <location>
        <begin position="933"/>
        <end position="943"/>
    </location>
</feature>
<feature type="region of interest" description="Disordered" evidence="4">
    <location>
        <begin position="170"/>
        <end position="189"/>
    </location>
</feature>
<feature type="compositionally biased region" description="Polar residues" evidence="4">
    <location>
        <begin position="170"/>
        <end position="184"/>
    </location>
</feature>
<dbReference type="EMBL" id="JAAAIM010000348">
    <property type="protein sequence ID" value="KAG0289432.1"/>
    <property type="molecule type" value="Genomic_DNA"/>
</dbReference>
<dbReference type="InterPro" id="IPR048813">
    <property type="entry name" value="GP7-like"/>
</dbReference>